<keyword evidence="3 6" id="KW-0812">Transmembrane</keyword>
<evidence type="ECO:0000313" key="8">
    <source>
        <dbReference type="EMBL" id="MCQ4770833.1"/>
    </source>
</evidence>
<comment type="caution">
    <text evidence="8">The sequence shown here is derived from an EMBL/GenBank/DDBJ whole genome shotgun (WGS) entry which is preliminary data.</text>
</comment>
<dbReference type="Proteomes" id="UP001204562">
    <property type="component" value="Unassembled WGS sequence"/>
</dbReference>
<dbReference type="AlphaFoldDB" id="A0AAW5JT99"/>
<evidence type="ECO:0000313" key="7">
    <source>
        <dbReference type="EMBL" id="MCG4527833.1"/>
    </source>
</evidence>
<comment type="similarity">
    <text evidence="2 6">Belongs to the 4-toluene sulfonate uptake permease (TSUP) (TC 2.A.102) family.</text>
</comment>
<evidence type="ECO:0000313" key="10">
    <source>
        <dbReference type="Proteomes" id="UP001204562"/>
    </source>
</evidence>
<proteinExistence type="inferred from homology"/>
<reference evidence="7 9" key="1">
    <citation type="submission" date="2022-01" db="EMBL/GenBank/DDBJ databases">
        <title>Collection of gut derived symbiotic bacterial strains cultured from healthy donors.</title>
        <authorList>
            <person name="Lin H."/>
            <person name="Kohout C."/>
            <person name="Waligurski E."/>
            <person name="Pamer E.G."/>
        </authorList>
    </citation>
    <scope>NUCLEOTIDE SEQUENCE [LARGE SCALE GENOMIC DNA]</scope>
    <source>
        <strain evidence="7 9">DFI.3.7</strain>
    </source>
</reference>
<dbReference type="RefSeq" id="WP_050618206.1">
    <property type="nucleotide sequence ID" value="NZ_JAKNJB010000021.1"/>
</dbReference>
<evidence type="ECO:0000256" key="3">
    <source>
        <dbReference type="ARBA" id="ARBA00022692"/>
    </source>
</evidence>
<evidence type="ECO:0000256" key="4">
    <source>
        <dbReference type="ARBA" id="ARBA00022989"/>
    </source>
</evidence>
<feature type="transmembrane region" description="Helical" evidence="6">
    <location>
        <begin position="41"/>
        <end position="60"/>
    </location>
</feature>
<dbReference type="EMBL" id="JANFYS010000020">
    <property type="protein sequence ID" value="MCQ4770833.1"/>
    <property type="molecule type" value="Genomic_DNA"/>
</dbReference>
<dbReference type="PANTHER" id="PTHR43701:SF2">
    <property type="entry name" value="MEMBRANE TRANSPORTER PROTEIN YJNA-RELATED"/>
    <property type="match status" value="1"/>
</dbReference>
<dbReference type="InterPro" id="IPR051598">
    <property type="entry name" value="TSUP/Inactive_protease-like"/>
</dbReference>
<feature type="transmembrane region" description="Helical" evidence="6">
    <location>
        <begin position="72"/>
        <end position="91"/>
    </location>
</feature>
<evidence type="ECO:0000256" key="1">
    <source>
        <dbReference type="ARBA" id="ARBA00004141"/>
    </source>
</evidence>
<evidence type="ECO:0000256" key="6">
    <source>
        <dbReference type="RuleBase" id="RU363041"/>
    </source>
</evidence>
<dbReference type="Pfam" id="PF01925">
    <property type="entry name" value="TauE"/>
    <property type="match status" value="1"/>
</dbReference>
<organism evidence="8 10">
    <name type="scientific">Intestinimonas massiliensis</name>
    <name type="common">ex Afouda et al. 2020</name>
    <dbReference type="NCBI Taxonomy" id="1673721"/>
    <lineage>
        <taxon>Bacteria</taxon>
        <taxon>Bacillati</taxon>
        <taxon>Bacillota</taxon>
        <taxon>Clostridia</taxon>
        <taxon>Eubacteriales</taxon>
        <taxon>Intestinimonas</taxon>
    </lineage>
</organism>
<keyword evidence="6" id="KW-1003">Cell membrane</keyword>
<keyword evidence="9" id="KW-1185">Reference proteome</keyword>
<evidence type="ECO:0000256" key="2">
    <source>
        <dbReference type="ARBA" id="ARBA00009142"/>
    </source>
</evidence>
<protein>
    <recommendedName>
        <fullName evidence="6">Probable membrane transporter protein</fullName>
    </recommendedName>
</protein>
<accession>A0AAW5JT99</accession>
<comment type="subcellular location">
    <subcellularLocation>
        <location evidence="6">Cell membrane</location>
        <topology evidence="6">Multi-pass membrane protein</topology>
    </subcellularLocation>
    <subcellularLocation>
        <location evidence="1">Membrane</location>
        <topology evidence="1">Multi-pass membrane protein</topology>
    </subcellularLocation>
</comment>
<dbReference type="InterPro" id="IPR002781">
    <property type="entry name" value="TM_pro_TauE-like"/>
</dbReference>
<sequence>MSWLVPVLAGAATGVLSGFGVGGGTLLLIYMTAFAGVEQHLAQGINLLYFLPTAATALPAHLKNGYVDKPAALPAIAAGLAGTALAAWVATALDVTLLRRFFGAFLLYIGVTELFRRAPKESDSETDIPPGSA</sequence>
<dbReference type="Proteomes" id="UP001200313">
    <property type="component" value="Unassembled WGS sequence"/>
</dbReference>
<dbReference type="GO" id="GO:0005886">
    <property type="term" value="C:plasma membrane"/>
    <property type="evidence" value="ECO:0007669"/>
    <property type="project" value="UniProtKB-SubCell"/>
</dbReference>
<keyword evidence="4 6" id="KW-1133">Transmembrane helix</keyword>
<reference evidence="8" key="2">
    <citation type="submission" date="2022-06" db="EMBL/GenBank/DDBJ databases">
        <title>Isolation of gut microbiota from human fecal samples.</title>
        <authorList>
            <person name="Pamer E.G."/>
            <person name="Barat B."/>
            <person name="Waligurski E."/>
            <person name="Medina S."/>
            <person name="Paddock L."/>
            <person name="Mostad J."/>
        </authorList>
    </citation>
    <scope>NUCLEOTIDE SEQUENCE</scope>
    <source>
        <strain evidence="8">DFI.9.91</strain>
    </source>
</reference>
<evidence type="ECO:0000256" key="5">
    <source>
        <dbReference type="ARBA" id="ARBA00023136"/>
    </source>
</evidence>
<evidence type="ECO:0000313" key="9">
    <source>
        <dbReference type="Proteomes" id="UP001200313"/>
    </source>
</evidence>
<dbReference type="PANTHER" id="PTHR43701">
    <property type="entry name" value="MEMBRANE TRANSPORTER PROTEIN MJ0441-RELATED"/>
    <property type="match status" value="1"/>
</dbReference>
<dbReference type="EMBL" id="JAKNJB010000021">
    <property type="protein sequence ID" value="MCG4527833.1"/>
    <property type="molecule type" value="Genomic_DNA"/>
</dbReference>
<keyword evidence="5 6" id="KW-0472">Membrane</keyword>
<name>A0AAW5JT99_9FIRM</name>
<gene>
    <name evidence="7" type="ORF">L0P79_12270</name>
    <name evidence="8" type="ORF">NE579_10205</name>
</gene>